<evidence type="ECO:0000256" key="2">
    <source>
        <dbReference type="ARBA" id="ARBA00011575"/>
    </source>
</evidence>
<protein>
    <recommendedName>
        <fullName evidence="4">Anthranilate synthase component 1</fullName>
        <ecNumber evidence="3">2.6.1.85</ecNumber>
    </recommendedName>
</protein>
<evidence type="ECO:0000256" key="7">
    <source>
        <dbReference type="ARBA" id="ARBA00022842"/>
    </source>
</evidence>
<comment type="subunit">
    <text evidence="2">Heterotetramer consisting of two non-identical subunits: a beta subunit (TrpG) and a large alpha subunit (TrpE).</text>
</comment>
<sequence>MNRITLELTPYVPAADLFRLVCHEPDCAFLDSSLVGELGRWSIIGLKPYETFIKENDGSFTRNGQPQPGRSFEDSLQDYLRTHRDENQTGLPMVSGAIGYLSYDYGRENMGVPSQEADPEPIPQARVVFYDLLVIEDCREKRVWLSACGMTQPAQALLDRFREQIAQAVRQGFPPVPAGHASRPIEVRPNFEKEEYKAAVDQVIQYIIEGDIYIANMTQRLDVISDKDPLSAFYYLREHNPSPFGGYLDCGDHQIVCASPERFLQVKDGLVQTRPIKGTRKRGDTPQEDAALRQELEQSGKDQSELLMIVDLERNDLNRVCRPGSVKVTELFTVETYATVFHLVSNIQGRLARDKDIMDLLASAFPGGSITGAPKYRAMEIIDELEHGQRGLYTGSIGYLTLDGACDWNIVIRTALHRDGRYHLGVGGGITAESDLEFEYEETLQKAKAVLEALQ</sequence>
<evidence type="ECO:0000256" key="8">
    <source>
        <dbReference type="ARBA" id="ARBA00023239"/>
    </source>
</evidence>
<keyword evidence="5 13" id="KW-0808">Transferase</keyword>
<dbReference type="EC" id="2.6.1.85" evidence="3"/>
<evidence type="ECO:0000256" key="5">
    <source>
        <dbReference type="ARBA" id="ARBA00022679"/>
    </source>
</evidence>
<organism evidence="13 14">
    <name type="scientific">Flintibacter faecis</name>
    <dbReference type="NCBI Taxonomy" id="2763047"/>
    <lineage>
        <taxon>Bacteria</taxon>
        <taxon>Bacillati</taxon>
        <taxon>Bacillota</taxon>
        <taxon>Clostridia</taxon>
        <taxon>Eubacteriales</taxon>
        <taxon>Flintibacter</taxon>
    </lineage>
</organism>
<accession>A0A8J6J2F9</accession>
<evidence type="ECO:0000313" key="13">
    <source>
        <dbReference type="EMBL" id="MBC5716315.1"/>
    </source>
</evidence>
<keyword evidence="13" id="KW-0032">Aminotransferase</keyword>
<reference evidence="13" key="1">
    <citation type="submission" date="2020-08" db="EMBL/GenBank/DDBJ databases">
        <title>Genome public.</title>
        <authorList>
            <person name="Liu C."/>
            <person name="Sun Q."/>
        </authorList>
    </citation>
    <scope>NUCLEOTIDE SEQUENCE</scope>
    <source>
        <strain evidence="13">BX5</strain>
    </source>
</reference>
<evidence type="ECO:0000256" key="3">
    <source>
        <dbReference type="ARBA" id="ARBA00013139"/>
    </source>
</evidence>
<dbReference type="Proteomes" id="UP000602260">
    <property type="component" value="Unassembled WGS sequence"/>
</dbReference>
<keyword evidence="7" id="KW-0460">Magnesium</keyword>
<dbReference type="Pfam" id="PF00425">
    <property type="entry name" value="Chorismate_bind"/>
    <property type="match status" value="1"/>
</dbReference>
<dbReference type="PRINTS" id="PR00095">
    <property type="entry name" value="ANTSNTHASEI"/>
</dbReference>
<comment type="cofactor">
    <cofactor evidence="1">
        <name>Mg(2+)</name>
        <dbReference type="ChEBI" id="CHEBI:18420"/>
    </cofactor>
</comment>
<dbReference type="GO" id="GO:0004049">
    <property type="term" value="F:anthranilate synthase activity"/>
    <property type="evidence" value="ECO:0007669"/>
    <property type="project" value="UniProtKB-EC"/>
</dbReference>
<evidence type="ECO:0000259" key="11">
    <source>
        <dbReference type="Pfam" id="PF00425"/>
    </source>
</evidence>
<dbReference type="PANTHER" id="PTHR11236">
    <property type="entry name" value="AMINOBENZOATE/ANTHRANILATE SYNTHASE"/>
    <property type="match status" value="1"/>
</dbReference>
<gene>
    <name evidence="13" type="primary">pabB</name>
    <name evidence="13" type="ORF">H8S55_03085</name>
</gene>
<dbReference type="Gene3D" id="3.60.120.10">
    <property type="entry name" value="Anthranilate synthase"/>
    <property type="match status" value="1"/>
</dbReference>
<evidence type="ECO:0000256" key="4">
    <source>
        <dbReference type="ARBA" id="ARBA00020653"/>
    </source>
</evidence>
<feature type="domain" description="Anthranilate synthase component I N-terminal" evidence="12">
    <location>
        <begin position="19"/>
        <end position="145"/>
    </location>
</feature>
<keyword evidence="8" id="KW-0456">Lyase</keyword>
<evidence type="ECO:0000313" key="14">
    <source>
        <dbReference type="Proteomes" id="UP000602260"/>
    </source>
</evidence>
<dbReference type="GO" id="GO:0046872">
    <property type="term" value="F:metal ion binding"/>
    <property type="evidence" value="ECO:0007669"/>
    <property type="project" value="UniProtKB-KW"/>
</dbReference>
<dbReference type="InterPro" id="IPR005801">
    <property type="entry name" value="ADC_synthase"/>
</dbReference>
<dbReference type="GO" id="GO:0000162">
    <property type="term" value="P:L-tryptophan biosynthetic process"/>
    <property type="evidence" value="ECO:0007669"/>
    <property type="project" value="TreeGrafter"/>
</dbReference>
<dbReference type="AlphaFoldDB" id="A0A8J6J2F9"/>
<dbReference type="InterPro" id="IPR005802">
    <property type="entry name" value="ADC_synth_comp_1"/>
</dbReference>
<keyword evidence="14" id="KW-1185">Reference proteome</keyword>
<evidence type="ECO:0000256" key="9">
    <source>
        <dbReference type="ARBA" id="ARBA00025634"/>
    </source>
</evidence>
<dbReference type="InterPro" id="IPR006805">
    <property type="entry name" value="Anth_synth_I_N"/>
</dbReference>
<dbReference type="PANTHER" id="PTHR11236:SF48">
    <property type="entry name" value="ISOCHORISMATE SYNTHASE MENF"/>
    <property type="match status" value="1"/>
</dbReference>
<comment type="function">
    <text evidence="9">Part of a heterotetrameric complex that catalyzes the two-step biosynthesis of anthranilate, an intermediate in the biosynthesis of L-tryptophan. In the first step, the glutamine-binding beta subunit (TrpG) of anthranilate synthase (AS) provides the glutamine amidotransferase activity which generates ammonia as a substrate that, along with chorismate, is used in the second step, catalyzed by the large alpha subunit of AS (TrpE) to produce anthranilate. In the absence of TrpG, TrpE can synthesize anthranilate directly from chorismate and high concentrations of ammonia.</text>
</comment>
<keyword evidence="6" id="KW-0479">Metal-binding</keyword>
<dbReference type="GO" id="GO:0009396">
    <property type="term" value="P:folic acid-containing compound biosynthetic process"/>
    <property type="evidence" value="ECO:0007669"/>
    <property type="project" value="InterPro"/>
</dbReference>
<evidence type="ECO:0000256" key="10">
    <source>
        <dbReference type="ARBA" id="ARBA00047683"/>
    </source>
</evidence>
<dbReference type="NCBIfam" id="TIGR00553">
    <property type="entry name" value="pabB"/>
    <property type="match status" value="1"/>
</dbReference>
<name>A0A8J6J2F9_9FIRM</name>
<dbReference type="Pfam" id="PF04715">
    <property type="entry name" value="Anth_synt_I_N"/>
    <property type="match status" value="1"/>
</dbReference>
<dbReference type="InterPro" id="IPR015890">
    <property type="entry name" value="Chorismate_C"/>
</dbReference>
<evidence type="ECO:0000259" key="12">
    <source>
        <dbReference type="Pfam" id="PF04715"/>
    </source>
</evidence>
<evidence type="ECO:0000256" key="1">
    <source>
        <dbReference type="ARBA" id="ARBA00001946"/>
    </source>
</evidence>
<dbReference type="GO" id="GO:0046820">
    <property type="term" value="F:4-amino-4-deoxychorismate synthase activity"/>
    <property type="evidence" value="ECO:0007669"/>
    <property type="project" value="UniProtKB-EC"/>
</dbReference>
<dbReference type="SUPFAM" id="SSF56322">
    <property type="entry name" value="ADC synthase"/>
    <property type="match status" value="1"/>
</dbReference>
<comment type="catalytic activity">
    <reaction evidence="10">
        <text>chorismate + L-glutamine = anthranilate + pyruvate + L-glutamate + H(+)</text>
        <dbReference type="Rhea" id="RHEA:21732"/>
        <dbReference type="ChEBI" id="CHEBI:15361"/>
        <dbReference type="ChEBI" id="CHEBI:15378"/>
        <dbReference type="ChEBI" id="CHEBI:16567"/>
        <dbReference type="ChEBI" id="CHEBI:29748"/>
        <dbReference type="ChEBI" id="CHEBI:29985"/>
        <dbReference type="ChEBI" id="CHEBI:58359"/>
        <dbReference type="EC" id="4.1.3.27"/>
    </reaction>
</comment>
<feature type="domain" description="Chorismate-utilising enzyme C-terminal" evidence="11">
    <location>
        <begin position="193"/>
        <end position="446"/>
    </location>
</feature>
<evidence type="ECO:0000256" key="6">
    <source>
        <dbReference type="ARBA" id="ARBA00022723"/>
    </source>
</evidence>
<dbReference type="RefSeq" id="WP_186877796.1">
    <property type="nucleotide sequence ID" value="NZ_JACOPN010000002.1"/>
</dbReference>
<comment type="caution">
    <text evidence="13">The sequence shown here is derived from an EMBL/GenBank/DDBJ whole genome shotgun (WGS) entry which is preliminary data.</text>
</comment>
<dbReference type="EMBL" id="JACOPN010000002">
    <property type="protein sequence ID" value="MBC5716315.1"/>
    <property type="molecule type" value="Genomic_DNA"/>
</dbReference>
<proteinExistence type="predicted"/>
<dbReference type="InterPro" id="IPR019999">
    <property type="entry name" value="Anth_synth_I-like"/>
</dbReference>